<evidence type="ECO:0008006" key="4">
    <source>
        <dbReference type="Google" id="ProtNLM"/>
    </source>
</evidence>
<keyword evidence="1" id="KW-0472">Membrane</keyword>
<dbReference type="AlphaFoldDB" id="A0AAJ3V4M7"/>
<dbReference type="Proteomes" id="UP001248134">
    <property type="component" value="Unassembled WGS sequence"/>
</dbReference>
<dbReference type="RefSeq" id="WP_003203955.1">
    <property type="nucleotide sequence ID" value="NZ_CM000743.1"/>
</dbReference>
<evidence type="ECO:0000313" key="3">
    <source>
        <dbReference type="Proteomes" id="UP001248134"/>
    </source>
</evidence>
<protein>
    <recommendedName>
        <fullName evidence="4">Group-specific protein</fullName>
    </recommendedName>
</protein>
<reference evidence="2" key="1">
    <citation type="submission" date="2019-07" db="EMBL/GenBank/DDBJ databases">
        <title>Phylogenomic Reclassification of ATCC Bacillus Strains and Various Taxa within the Genus Bacillus.</title>
        <authorList>
            <person name="Riojas M.A."/>
            <person name="Frank A.M."/>
            <person name="Fenn S.L."/>
            <person name="King S.P."/>
            <person name="Brower S.M."/>
            <person name="Hazbon M.H."/>
        </authorList>
    </citation>
    <scope>NUCLEOTIDE SEQUENCE</scope>
    <source>
        <strain evidence="2">NR-12239</strain>
    </source>
</reference>
<evidence type="ECO:0000256" key="1">
    <source>
        <dbReference type="SAM" id="Phobius"/>
    </source>
</evidence>
<feature type="transmembrane region" description="Helical" evidence="1">
    <location>
        <begin position="37"/>
        <end position="57"/>
    </location>
</feature>
<comment type="caution">
    <text evidence="2">The sequence shown here is derived from an EMBL/GenBank/DDBJ whole genome shotgun (WGS) entry which is preliminary data.</text>
</comment>
<dbReference type="EMBL" id="VLYX01000050">
    <property type="protein sequence ID" value="MDR4329140.1"/>
    <property type="molecule type" value="Genomic_DNA"/>
</dbReference>
<name>A0AAJ3V4M7_9BACI</name>
<keyword evidence="1" id="KW-0812">Transmembrane</keyword>
<sequence>MYIFIGIALLFISLVFLFAQRFAPNSAMMTSFKGNSLKKFIIGLVIASVLSLSYGFYHAATYQPSLLDIKLNNTQYIVSGDIGEFGYFSEQIIKKEKETELYFASWKTLSLEKPQIIINYPSGKTETWKPNISLIKNTSTKEIKEKYNIKEIYQLSPYSFKEAGNVTLTITENKTKRAETLIKIKE</sequence>
<gene>
    <name evidence="2" type="ORF">FOS08_25655</name>
</gene>
<keyword evidence="1" id="KW-1133">Transmembrane helix</keyword>
<accession>A0AAJ3V4M7</accession>
<organism evidence="2 3">
    <name type="scientific">Bacillus pseudomycoides</name>
    <dbReference type="NCBI Taxonomy" id="64104"/>
    <lineage>
        <taxon>Bacteria</taxon>
        <taxon>Bacillati</taxon>
        <taxon>Bacillota</taxon>
        <taxon>Bacilli</taxon>
        <taxon>Bacillales</taxon>
        <taxon>Bacillaceae</taxon>
        <taxon>Bacillus</taxon>
        <taxon>Bacillus cereus group</taxon>
    </lineage>
</organism>
<proteinExistence type="predicted"/>
<evidence type="ECO:0000313" key="2">
    <source>
        <dbReference type="EMBL" id="MDR4329140.1"/>
    </source>
</evidence>